<evidence type="ECO:0000313" key="1">
    <source>
        <dbReference type="EMBL" id="VAX36522.1"/>
    </source>
</evidence>
<dbReference type="InterPro" id="IPR043504">
    <property type="entry name" value="Peptidase_S1_PA_chymotrypsin"/>
</dbReference>
<dbReference type="PANTHER" id="PTHR43019">
    <property type="entry name" value="SERINE ENDOPROTEASE DEGS"/>
    <property type="match status" value="1"/>
</dbReference>
<dbReference type="InterPro" id="IPR009003">
    <property type="entry name" value="Peptidase_S1_PA"/>
</dbReference>
<sequence>MNKFLKLAISFLFTFFISSVEANMITDEAQRLYQDHQANVYQIQVVDKATGKKSAIGSGFRISAQGHIATNFHVVSLAVNKPKSYRVEFVREDNTVGPLEILHIDVVHDLAVVKSHEASNQFMTLAGVSLSKGTRIFSMGNPHDLGMTIVEGTYNGWMKNSFYKKILFSGSINPGMSGGPALNHAGEVIGINVATAGDQLSFLVPVEYLKALYAKVVENPFGISGGWKADIEKQLVENQDDYMKRVMESVWDNMTIGDAIVPGKISKAFKCWGDSKDIRENLYSHSYMDCATDDQLYLSPTLQTGQIHYRYNWLISKGLNAIRFYNLYELYFSNPRKFGNAAKYDVTNFVCQNDFVSIDGKDWKATLCVRNYKKYTSLYDINLSMASVHAKDRGFIVDVVAMGLTKSNAMQFIQKFMKAIQWIKP</sequence>
<dbReference type="PANTHER" id="PTHR43019:SF23">
    <property type="entry name" value="PROTEASE DO-LIKE 5, CHLOROPLASTIC"/>
    <property type="match status" value="1"/>
</dbReference>
<keyword evidence="1" id="KW-0378">Hydrolase</keyword>
<dbReference type="AlphaFoldDB" id="A0A3B1D748"/>
<accession>A0A3B1D748</accession>
<proteinExistence type="predicted"/>
<dbReference type="GO" id="GO:0006508">
    <property type="term" value="P:proteolysis"/>
    <property type="evidence" value="ECO:0007669"/>
    <property type="project" value="UniProtKB-KW"/>
</dbReference>
<dbReference type="EMBL" id="UOGJ01000099">
    <property type="protein sequence ID" value="VAX36522.1"/>
    <property type="molecule type" value="Genomic_DNA"/>
</dbReference>
<name>A0A3B1D748_9ZZZZ</name>
<protein>
    <submittedName>
        <fullName evidence="1">Serine protease MucD/AlgY associated with sigma factor RpoE</fullName>
    </submittedName>
</protein>
<dbReference type="PRINTS" id="PR00834">
    <property type="entry name" value="PROTEASES2C"/>
</dbReference>
<dbReference type="SUPFAM" id="SSF50494">
    <property type="entry name" value="Trypsin-like serine proteases"/>
    <property type="match status" value="1"/>
</dbReference>
<organism evidence="1">
    <name type="scientific">hydrothermal vent metagenome</name>
    <dbReference type="NCBI Taxonomy" id="652676"/>
    <lineage>
        <taxon>unclassified sequences</taxon>
        <taxon>metagenomes</taxon>
        <taxon>ecological metagenomes</taxon>
    </lineage>
</organism>
<dbReference type="Pfam" id="PF13365">
    <property type="entry name" value="Trypsin_2"/>
    <property type="match status" value="1"/>
</dbReference>
<dbReference type="InterPro" id="IPR001940">
    <property type="entry name" value="Peptidase_S1C"/>
</dbReference>
<keyword evidence="1" id="KW-0645">Protease</keyword>
<reference evidence="1" key="1">
    <citation type="submission" date="2018-06" db="EMBL/GenBank/DDBJ databases">
        <authorList>
            <person name="Zhirakovskaya E."/>
        </authorList>
    </citation>
    <scope>NUCLEOTIDE SEQUENCE</scope>
</reference>
<gene>
    <name evidence="1" type="ORF">MNBD_UNCLBAC01-73</name>
</gene>
<dbReference type="GO" id="GO:0004252">
    <property type="term" value="F:serine-type endopeptidase activity"/>
    <property type="evidence" value="ECO:0007669"/>
    <property type="project" value="InterPro"/>
</dbReference>
<dbReference type="Gene3D" id="2.40.10.10">
    <property type="entry name" value="Trypsin-like serine proteases"/>
    <property type="match status" value="2"/>
</dbReference>